<keyword evidence="4" id="KW-1185">Reference proteome</keyword>
<proteinExistence type="predicted"/>
<dbReference type="PANTHER" id="PTHR34961">
    <property type="entry name" value="TRANSMEMBRANE PROTEIN"/>
    <property type="match status" value="1"/>
</dbReference>
<protein>
    <submittedName>
        <fullName evidence="3">Uncharacterized protein</fullName>
    </submittedName>
</protein>
<evidence type="ECO:0000256" key="2">
    <source>
        <dbReference type="SAM" id="Phobius"/>
    </source>
</evidence>
<accession>A0A8J5W1W2</accession>
<keyword evidence="2" id="KW-0472">Membrane</keyword>
<evidence type="ECO:0000313" key="3">
    <source>
        <dbReference type="EMBL" id="KAG8071748.1"/>
    </source>
</evidence>
<reference evidence="3" key="2">
    <citation type="submission" date="2021-02" db="EMBL/GenBank/DDBJ databases">
        <authorList>
            <person name="Kimball J.A."/>
            <person name="Haas M.W."/>
            <person name="Macchietto M."/>
            <person name="Kono T."/>
            <person name="Duquette J."/>
            <person name="Shao M."/>
        </authorList>
    </citation>
    <scope>NUCLEOTIDE SEQUENCE</scope>
    <source>
        <tissue evidence="3">Fresh leaf tissue</tissue>
    </source>
</reference>
<dbReference type="EMBL" id="JAAALK010000283">
    <property type="protein sequence ID" value="KAG8071748.1"/>
    <property type="molecule type" value="Genomic_DNA"/>
</dbReference>
<feature type="transmembrane region" description="Helical" evidence="2">
    <location>
        <begin position="20"/>
        <end position="39"/>
    </location>
</feature>
<sequence length="145" mass="15535">MPSQSSALTLSCGQLKLSTSTSTFLLVIVFLFALCATSCEGRHLRVVSTGKHYSSKKPSLTSRAATSYDVAEQVAGSKMDQSSVGKEVTLNAKMGLLAASSSGGVRNNTGPAVMVWQKLRHRKQKDDQGIHLDYAQPKTHAPCHN</sequence>
<comment type="caution">
    <text evidence="3">The sequence shown here is derived from an EMBL/GenBank/DDBJ whole genome shotgun (WGS) entry which is preliminary data.</text>
</comment>
<gene>
    <name evidence="3" type="ORF">GUJ93_ZPchr0006g40733</name>
</gene>
<reference evidence="3" key="1">
    <citation type="journal article" date="2021" name="bioRxiv">
        <title>Whole Genome Assembly and Annotation of Northern Wild Rice, Zizania palustris L., Supports a Whole Genome Duplication in the Zizania Genus.</title>
        <authorList>
            <person name="Haas M."/>
            <person name="Kono T."/>
            <person name="Macchietto M."/>
            <person name="Millas R."/>
            <person name="McGilp L."/>
            <person name="Shao M."/>
            <person name="Duquette J."/>
            <person name="Hirsch C.N."/>
            <person name="Kimball J."/>
        </authorList>
    </citation>
    <scope>NUCLEOTIDE SEQUENCE</scope>
    <source>
        <tissue evidence="3">Fresh leaf tissue</tissue>
    </source>
</reference>
<organism evidence="3 4">
    <name type="scientific">Zizania palustris</name>
    <name type="common">Northern wild rice</name>
    <dbReference type="NCBI Taxonomy" id="103762"/>
    <lineage>
        <taxon>Eukaryota</taxon>
        <taxon>Viridiplantae</taxon>
        <taxon>Streptophyta</taxon>
        <taxon>Embryophyta</taxon>
        <taxon>Tracheophyta</taxon>
        <taxon>Spermatophyta</taxon>
        <taxon>Magnoliopsida</taxon>
        <taxon>Liliopsida</taxon>
        <taxon>Poales</taxon>
        <taxon>Poaceae</taxon>
        <taxon>BOP clade</taxon>
        <taxon>Oryzoideae</taxon>
        <taxon>Oryzeae</taxon>
        <taxon>Zizaniinae</taxon>
        <taxon>Zizania</taxon>
    </lineage>
</organism>
<evidence type="ECO:0000256" key="1">
    <source>
        <dbReference type="SAM" id="MobiDB-lite"/>
    </source>
</evidence>
<keyword evidence="2" id="KW-0812">Transmembrane</keyword>
<dbReference type="Proteomes" id="UP000729402">
    <property type="component" value="Unassembled WGS sequence"/>
</dbReference>
<dbReference type="PANTHER" id="PTHR34961:SF1">
    <property type="entry name" value="ROOT MERISTEM GROWTH FACTOR 10"/>
    <property type="match status" value="1"/>
</dbReference>
<name>A0A8J5W1W2_ZIZPA</name>
<feature type="region of interest" description="Disordered" evidence="1">
    <location>
        <begin position="124"/>
        <end position="145"/>
    </location>
</feature>
<dbReference type="OrthoDB" id="685149at2759"/>
<keyword evidence="2" id="KW-1133">Transmembrane helix</keyword>
<dbReference type="AlphaFoldDB" id="A0A8J5W1W2"/>
<evidence type="ECO:0000313" key="4">
    <source>
        <dbReference type="Proteomes" id="UP000729402"/>
    </source>
</evidence>
<dbReference type="InterPro" id="IPR053313">
    <property type="entry name" value="RGF"/>
</dbReference>